<proteinExistence type="predicted"/>
<feature type="region of interest" description="Disordered" evidence="1">
    <location>
        <begin position="1"/>
        <end position="29"/>
    </location>
</feature>
<feature type="compositionally biased region" description="Basic and acidic residues" evidence="1">
    <location>
        <begin position="151"/>
        <end position="167"/>
    </location>
</feature>
<gene>
    <name evidence="2" type="ORF">N2K95_02855</name>
</gene>
<reference evidence="2" key="1">
    <citation type="submission" date="2022-09" db="EMBL/GenBank/DDBJ databases">
        <title>Novel species in genus Arthrobacter.</title>
        <authorList>
            <person name="Liu Y."/>
        </authorList>
    </citation>
    <scope>NUCLEOTIDE SEQUENCE</scope>
    <source>
        <strain evidence="2">Zg-Y815</strain>
    </source>
</reference>
<evidence type="ECO:0000313" key="3">
    <source>
        <dbReference type="Proteomes" id="UP001059859"/>
    </source>
</evidence>
<evidence type="ECO:0000256" key="1">
    <source>
        <dbReference type="SAM" id="MobiDB-lite"/>
    </source>
</evidence>
<feature type="region of interest" description="Disordered" evidence="1">
    <location>
        <begin position="130"/>
        <end position="176"/>
    </location>
</feature>
<evidence type="ECO:0000313" key="2">
    <source>
        <dbReference type="EMBL" id="UWX97641.1"/>
    </source>
</evidence>
<protein>
    <submittedName>
        <fullName evidence="2">DUF3027 domain-containing protein</fullName>
    </submittedName>
</protein>
<dbReference type="EMBL" id="CP104275">
    <property type="protein sequence ID" value="UWX97641.1"/>
    <property type="molecule type" value="Genomic_DNA"/>
</dbReference>
<name>A0ABY5YRA9_9MICC</name>
<feature type="compositionally biased region" description="Low complexity" evidence="1">
    <location>
        <begin position="134"/>
        <end position="145"/>
    </location>
</feature>
<dbReference type="Proteomes" id="UP001059859">
    <property type="component" value="Chromosome"/>
</dbReference>
<keyword evidence="3" id="KW-1185">Reference proteome</keyword>
<sequence>MPSEPESEPAAAAPAARKRAPRRPGKPDAVLADAVTEARTGLLEVVSEDEIGNYVGAVADAERLVTHRFASRRPGYGGWFWYVTVARMPRSKKVTVSEVGLLPSNEALLAPEWVPWSDRLRPEDIAAEEELQAQERAAQEQAELEQNGDGRPGHDQTEPDQSSEQHVDATGAEEDE</sequence>
<organism evidence="2 3">
    <name type="scientific">Arthrobacter zhaoxinii</name>
    <dbReference type="NCBI Taxonomy" id="2964616"/>
    <lineage>
        <taxon>Bacteria</taxon>
        <taxon>Bacillati</taxon>
        <taxon>Actinomycetota</taxon>
        <taxon>Actinomycetes</taxon>
        <taxon>Micrococcales</taxon>
        <taxon>Micrococcaceae</taxon>
        <taxon>Arthrobacter</taxon>
    </lineage>
</organism>
<dbReference type="InterPro" id="IPR021391">
    <property type="entry name" value="DUF3027"/>
</dbReference>
<feature type="compositionally biased region" description="Low complexity" evidence="1">
    <location>
        <begin position="1"/>
        <end position="15"/>
    </location>
</feature>
<dbReference type="Pfam" id="PF11228">
    <property type="entry name" value="DUF3027"/>
    <property type="match status" value="1"/>
</dbReference>
<accession>A0ABY5YRA9</accession>
<dbReference type="RefSeq" id="WP_260652817.1">
    <property type="nucleotide sequence ID" value="NZ_CP104275.1"/>
</dbReference>